<name>A0A5B7J2Y5_PORTR</name>
<feature type="region of interest" description="Disordered" evidence="1">
    <location>
        <begin position="28"/>
        <end position="53"/>
    </location>
</feature>
<organism evidence="2 3">
    <name type="scientific">Portunus trituberculatus</name>
    <name type="common">Swimming crab</name>
    <name type="synonym">Neptunus trituberculatus</name>
    <dbReference type="NCBI Taxonomy" id="210409"/>
    <lineage>
        <taxon>Eukaryota</taxon>
        <taxon>Metazoa</taxon>
        <taxon>Ecdysozoa</taxon>
        <taxon>Arthropoda</taxon>
        <taxon>Crustacea</taxon>
        <taxon>Multicrustacea</taxon>
        <taxon>Malacostraca</taxon>
        <taxon>Eumalacostraca</taxon>
        <taxon>Eucarida</taxon>
        <taxon>Decapoda</taxon>
        <taxon>Pleocyemata</taxon>
        <taxon>Brachyura</taxon>
        <taxon>Eubrachyura</taxon>
        <taxon>Portunoidea</taxon>
        <taxon>Portunidae</taxon>
        <taxon>Portuninae</taxon>
        <taxon>Portunus</taxon>
    </lineage>
</organism>
<evidence type="ECO:0000256" key="1">
    <source>
        <dbReference type="SAM" id="MobiDB-lite"/>
    </source>
</evidence>
<comment type="caution">
    <text evidence="2">The sequence shown here is derived from an EMBL/GenBank/DDBJ whole genome shotgun (WGS) entry which is preliminary data.</text>
</comment>
<dbReference type="EMBL" id="VSRR010076201">
    <property type="protein sequence ID" value="MPC87967.1"/>
    <property type="molecule type" value="Genomic_DNA"/>
</dbReference>
<protein>
    <submittedName>
        <fullName evidence="2">Uncharacterized protein</fullName>
    </submittedName>
</protein>
<reference evidence="2 3" key="1">
    <citation type="submission" date="2019-05" db="EMBL/GenBank/DDBJ databases">
        <title>Another draft genome of Portunus trituberculatus and its Hox gene families provides insights of decapod evolution.</title>
        <authorList>
            <person name="Jeong J.-H."/>
            <person name="Song I."/>
            <person name="Kim S."/>
            <person name="Choi T."/>
            <person name="Kim D."/>
            <person name="Ryu S."/>
            <person name="Kim W."/>
        </authorList>
    </citation>
    <scope>NUCLEOTIDE SEQUENCE [LARGE SCALE GENOMIC DNA]</scope>
    <source>
        <tissue evidence="2">Muscle</tissue>
    </source>
</reference>
<evidence type="ECO:0000313" key="3">
    <source>
        <dbReference type="Proteomes" id="UP000324222"/>
    </source>
</evidence>
<gene>
    <name evidence="2" type="ORF">E2C01_082853</name>
</gene>
<dbReference type="AlphaFoldDB" id="A0A5B7J2Y5"/>
<keyword evidence="3" id="KW-1185">Reference proteome</keyword>
<proteinExistence type="predicted"/>
<dbReference type="Proteomes" id="UP000324222">
    <property type="component" value="Unassembled WGS sequence"/>
</dbReference>
<accession>A0A5B7J2Y5</accession>
<sequence>MERHSIDNFGHERPTAVAARLYTRVTSSCGREKESPPGSLATKELQSQGEDKKGVGVMYRRMYEGEC</sequence>
<evidence type="ECO:0000313" key="2">
    <source>
        <dbReference type="EMBL" id="MPC87967.1"/>
    </source>
</evidence>